<feature type="transmembrane region" description="Helical" evidence="13">
    <location>
        <begin position="150"/>
        <end position="169"/>
    </location>
</feature>
<dbReference type="PANTHER" id="PTHR35864">
    <property type="entry name" value="ZINC METALLOPROTEASE MJ0611-RELATED"/>
    <property type="match status" value="1"/>
</dbReference>
<feature type="transmembrane region" description="Helical" evidence="13">
    <location>
        <begin position="112"/>
        <end position="138"/>
    </location>
</feature>
<evidence type="ECO:0000259" key="14">
    <source>
        <dbReference type="Pfam" id="PF02163"/>
    </source>
</evidence>
<feature type="domain" description="Peptidase M50" evidence="14">
    <location>
        <begin position="156"/>
        <end position="203"/>
    </location>
</feature>
<feature type="transmembrane region" description="Helical" evidence="13">
    <location>
        <begin position="196"/>
        <end position="229"/>
    </location>
</feature>
<keyword evidence="4" id="KW-1003">Cell membrane</keyword>
<evidence type="ECO:0000256" key="11">
    <source>
        <dbReference type="ARBA" id="ARBA00023049"/>
    </source>
</evidence>
<evidence type="ECO:0000313" key="15">
    <source>
        <dbReference type="EMBL" id="OIQ96259.1"/>
    </source>
</evidence>
<keyword evidence="7" id="KW-0479">Metal-binding</keyword>
<feature type="transmembrane region" description="Helical" evidence="13">
    <location>
        <begin position="20"/>
        <end position="37"/>
    </location>
</feature>
<dbReference type="InterPro" id="IPR052348">
    <property type="entry name" value="Metallopeptidase_M50B"/>
</dbReference>
<proteinExistence type="inferred from homology"/>
<feature type="transmembrane region" description="Helical" evidence="13">
    <location>
        <begin position="71"/>
        <end position="92"/>
    </location>
</feature>
<evidence type="ECO:0000256" key="5">
    <source>
        <dbReference type="ARBA" id="ARBA00022670"/>
    </source>
</evidence>
<evidence type="ECO:0000256" key="12">
    <source>
        <dbReference type="ARBA" id="ARBA00023136"/>
    </source>
</evidence>
<keyword evidence="11" id="KW-0482">Metalloprotease</keyword>
<dbReference type="GO" id="GO:0005886">
    <property type="term" value="C:plasma membrane"/>
    <property type="evidence" value="ECO:0007669"/>
    <property type="project" value="UniProtKB-SubCell"/>
</dbReference>
<dbReference type="AlphaFoldDB" id="A0A1J5S3D7"/>
<evidence type="ECO:0000256" key="4">
    <source>
        <dbReference type="ARBA" id="ARBA00022475"/>
    </source>
</evidence>
<keyword evidence="6 13" id="KW-0812">Transmembrane</keyword>
<dbReference type="GO" id="GO:0008237">
    <property type="term" value="F:metallopeptidase activity"/>
    <property type="evidence" value="ECO:0007669"/>
    <property type="project" value="UniProtKB-KW"/>
</dbReference>
<evidence type="ECO:0000256" key="7">
    <source>
        <dbReference type="ARBA" id="ARBA00022723"/>
    </source>
</evidence>
<dbReference type="EMBL" id="MLJW01000152">
    <property type="protein sequence ID" value="OIQ96259.1"/>
    <property type="molecule type" value="Genomic_DNA"/>
</dbReference>
<keyword evidence="12 13" id="KW-0472">Membrane</keyword>
<dbReference type="InterPro" id="IPR044537">
    <property type="entry name" value="Rip2-like"/>
</dbReference>
<evidence type="ECO:0000256" key="9">
    <source>
        <dbReference type="ARBA" id="ARBA00022833"/>
    </source>
</evidence>
<dbReference type="InterPro" id="IPR008915">
    <property type="entry name" value="Peptidase_M50"/>
</dbReference>
<organism evidence="15">
    <name type="scientific">mine drainage metagenome</name>
    <dbReference type="NCBI Taxonomy" id="410659"/>
    <lineage>
        <taxon>unclassified sequences</taxon>
        <taxon>metagenomes</taxon>
        <taxon>ecological metagenomes</taxon>
    </lineage>
</organism>
<dbReference type="PANTHER" id="PTHR35864:SF1">
    <property type="entry name" value="ZINC METALLOPROTEASE YWHC-RELATED"/>
    <property type="match status" value="1"/>
</dbReference>
<accession>A0A1J5S3D7</accession>
<evidence type="ECO:0000256" key="1">
    <source>
        <dbReference type="ARBA" id="ARBA00001947"/>
    </source>
</evidence>
<dbReference type="Pfam" id="PF02163">
    <property type="entry name" value="Peptidase_M50"/>
    <property type="match status" value="1"/>
</dbReference>
<dbReference type="CDD" id="cd06158">
    <property type="entry name" value="S2P-M50_like_1"/>
    <property type="match status" value="1"/>
</dbReference>
<evidence type="ECO:0000256" key="2">
    <source>
        <dbReference type="ARBA" id="ARBA00004651"/>
    </source>
</evidence>
<evidence type="ECO:0000256" key="3">
    <source>
        <dbReference type="ARBA" id="ARBA00007931"/>
    </source>
</evidence>
<dbReference type="GO" id="GO:0046872">
    <property type="term" value="F:metal ion binding"/>
    <property type="evidence" value="ECO:0007669"/>
    <property type="project" value="UniProtKB-KW"/>
</dbReference>
<evidence type="ECO:0000256" key="8">
    <source>
        <dbReference type="ARBA" id="ARBA00022801"/>
    </source>
</evidence>
<sequence>MAVILVESRLRLSHAPMDNLIQTLAIYALPVIFAITLHEAAHGYVARHFGDPTAWQLGRVSLNPLRHIDPIGTILVPVLLMTLSGGGVIFGWAKPVPVNFGKLREPKKDMLWVAAAGPAANLFMALAWASVFKLALILPFSAYAEPMARMGMAGIEINAALMLLNLLPIPPLDGGRIAVSLLPHRLAWKFAQIERYGFVILLALLFTHVLDLILLPLMSGFILLLKLLFNINI</sequence>
<evidence type="ECO:0000256" key="6">
    <source>
        <dbReference type="ARBA" id="ARBA00022692"/>
    </source>
</evidence>
<keyword evidence="9" id="KW-0862">Zinc</keyword>
<name>A0A1J5S3D7_9ZZZZ</name>
<comment type="caution">
    <text evidence="15">The sequence shown here is derived from an EMBL/GenBank/DDBJ whole genome shotgun (WGS) entry which is preliminary data.</text>
</comment>
<comment type="similarity">
    <text evidence="3">Belongs to the peptidase M50B family.</text>
</comment>
<dbReference type="GO" id="GO:0006508">
    <property type="term" value="P:proteolysis"/>
    <property type="evidence" value="ECO:0007669"/>
    <property type="project" value="UniProtKB-KW"/>
</dbReference>
<keyword evidence="8" id="KW-0378">Hydrolase</keyword>
<evidence type="ECO:0000256" key="10">
    <source>
        <dbReference type="ARBA" id="ARBA00022989"/>
    </source>
</evidence>
<comment type="cofactor">
    <cofactor evidence="1">
        <name>Zn(2+)</name>
        <dbReference type="ChEBI" id="CHEBI:29105"/>
    </cofactor>
</comment>
<keyword evidence="5" id="KW-0645">Protease</keyword>
<evidence type="ECO:0000256" key="13">
    <source>
        <dbReference type="SAM" id="Phobius"/>
    </source>
</evidence>
<keyword evidence="10 13" id="KW-1133">Transmembrane helix</keyword>
<protein>
    <submittedName>
        <fullName evidence="15">Peptidase family M50</fullName>
    </submittedName>
</protein>
<gene>
    <name evidence="15" type="ORF">GALL_217790</name>
</gene>
<comment type="subcellular location">
    <subcellularLocation>
        <location evidence="2">Cell membrane</location>
        <topology evidence="2">Multi-pass membrane protein</topology>
    </subcellularLocation>
</comment>
<reference evidence="15" key="1">
    <citation type="submission" date="2016-10" db="EMBL/GenBank/DDBJ databases">
        <title>Sequence of Gallionella enrichment culture.</title>
        <authorList>
            <person name="Poehlein A."/>
            <person name="Muehling M."/>
            <person name="Daniel R."/>
        </authorList>
    </citation>
    <scope>NUCLEOTIDE SEQUENCE</scope>
</reference>